<dbReference type="EMBL" id="RBXP01000018">
    <property type="protein sequence ID" value="RKT50408.1"/>
    <property type="molecule type" value="Genomic_DNA"/>
</dbReference>
<dbReference type="Proteomes" id="UP000270626">
    <property type="component" value="Unassembled WGS sequence"/>
</dbReference>
<name>A0A495VRW4_9RHOO</name>
<protein>
    <recommendedName>
        <fullName evidence="3">Lipoprotein</fullName>
    </recommendedName>
</protein>
<evidence type="ECO:0000313" key="1">
    <source>
        <dbReference type="EMBL" id="RKT50408.1"/>
    </source>
</evidence>
<proteinExistence type="predicted"/>
<evidence type="ECO:0008006" key="3">
    <source>
        <dbReference type="Google" id="ProtNLM"/>
    </source>
</evidence>
<dbReference type="PROSITE" id="PS51257">
    <property type="entry name" value="PROKAR_LIPOPROTEIN"/>
    <property type="match status" value="1"/>
</dbReference>
<keyword evidence="2" id="KW-1185">Reference proteome</keyword>
<accession>A0A495VRW4</accession>
<evidence type="ECO:0000313" key="2">
    <source>
        <dbReference type="Proteomes" id="UP000270626"/>
    </source>
</evidence>
<comment type="caution">
    <text evidence="1">The sequence shown here is derived from an EMBL/GenBank/DDBJ whole genome shotgun (WGS) entry which is preliminary data.</text>
</comment>
<dbReference type="AlphaFoldDB" id="A0A495VRW4"/>
<dbReference type="OrthoDB" id="5298805at2"/>
<gene>
    <name evidence="1" type="ORF">DFR40_2967</name>
</gene>
<reference evidence="1 2" key="1">
    <citation type="submission" date="2018-10" db="EMBL/GenBank/DDBJ databases">
        <title>Genomic Encyclopedia of Type Strains, Phase IV (KMG-IV): sequencing the most valuable type-strain genomes for metagenomic binning, comparative biology and taxonomic classification.</title>
        <authorList>
            <person name="Goeker M."/>
        </authorList>
    </citation>
    <scope>NUCLEOTIDE SEQUENCE [LARGE SCALE GENOMIC DNA]</scope>
    <source>
        <strain evidence="1 2">DSM 23841</strain>
    </source>
</reference>
<sequence>MKTRLIISLCAVALLSAGCKSSGTGGFSLVTNSKLALGTAAGAALAIHLIYDPLAPNWEIEETRLSDDSYQLSMKMKRFHTGGAGEALQLLKRRALQLQQEQGFAGYQIASYSEGVDSQTLSTRRVAEGTLRFVRHEVADSFALNGSY</sequence>
<organism evidence="1 2">
    <name type="scientific">Azonexus fungiphilus</name>
    <dbReference type="NCBI Taxonomy" id="146940"/>
    <lineage>
        <taxon>Bacteria</taxon>
        <taxon>Pseudomonadati</taxon>
        <taxon>Pseudomonadota</taxon>
        <taxon>Betaproteobacteria</taxon>
        <taxon>Rhodocyclales</taxon>
        <taxon>Azonexaceae</taxon>
        <taxon>Azonexus</taxon>
    </lineage>
</organism>
<dbReference type="RefSeq" id="WP_121459240.1">
    <property type="nucleotide sequence ID" value="NZ_RBXP01000018.1"/>
</dbReference>